<dbReference type="EMBL" id="JAGMWT010000009">
    <property type="protein sequence ID" value="KAH7122746.1"/>
    <property type="molecule type" value="Genomic_DNA"/>
</dbReference>
<proteinExistence type="predicted"/>
<dbReference type="OrthoDB" id="4489171at2759"/>
<evidence type="ECO:0000313" key="2">
    <source>
        <dbReference type="EMBL" id="KAH7122746.1"/>
    </source>
</evidence>
<gene>
    <name evidence="2" type="ORF">B0J11DRAFT_347205</name>
</gene>
<evidence type="ECO:0000313" key="3">
    <source>
        <dbReference type="Proteomes" id="UP000700596"/>
    </source>
</evidence>
<dbReference type="GO" id="GO:0016579">
    <property type="term" value="P:protein deubiquitination"/>
    <property type="evidence" value="ECO:0007669"/>
    <property type="project" value="TreeGrafter"/>
</dbReference>
<comment type="caution">
    <text evidence="2">The sequence shown here is derived from an EMBL/GenBank/DDBJ whole genome shotgun (WGS) entry which is preliminary data.</text>
</comment>
<sequence length="792" mass="87927">MSDEDVSTLLGFIQDQLSPDQARTLIRQSGSLDAAINKYFDNPAGCIQPEDLSYDVSAFSAGRSGEPDYNGLPSFNIVHADGVENYPHSTTHSVPPSRPPSRTSIRSAASPAHGDVPVQSIEEMQESGIIGNAGNSKPFFGPANRDNYDNNWALVLHSTSTEMIPDAVPSARKREEDGPVIVKPTPSGNYFPALLTILHTIPSIRNIFLAPEISLSNYSAGDEWWKGNPSAPARTIEYGSDDTTTQNLELIHETQRLMAFLDATNRAYGSVGGLQQLDAWGIERPDLDSSIENDLLKFLLKWGEAYENATKKSLTGILRTAFDIGGVTRESFLLDASIIYEPPSGVTDLYTVIDNELFESGNDKAHIAVPSNVLIFRLENSKSNATALNCIVPPIFYADRYLEENKIIIDAMHQEKKIFLEQIQEIEARAGKLRVHKARTVRNGQALDTLQLLETSMKAFKPKPETLIDDPKDLAVIAHLQSVYDSIKRKLDILDAQKSKIYEALEQMTKDFKMPLDSTSQTTMENLEDGSDAESSKPLPFQTRPYKLCGVSTFSNVYYVKHPDANSKDDWWRLEYSTATSDVYILRERLNETSVLEKAKSEHRSALLVYANDEALNERPVLLPEALSSFLKEDNQAFEKELDGSYDYQDADQGLKVIGDWDQAPPDYQDPTLDPFAQDDWDHVSAKELNEQMNMTAASSATLTPNTNDYESNEYNGGIDSWAGISNASSDTVGGEVMDTGIEQGRSQMQQQKAPHGTVSLRDVEMLDVDSTDTQDQRPKVQHIEMVEKKGG</sequence>
<name>A0A9P9IJE6_9PLEO</name>
<reference evidence="2" key="1">
    <citation type="journal article" date="2021" name="Nat. Commun.">
        <title>Genetic determinants of endophytism in the Arabidopsis root mycobiome.</title>
        <authorList>
            <person name="Mesny F."/>
            <person name="Miyauchi S."/>
            <person name="Thiergart T."/>
            <person name="Pickel B."/>
            <person name="Atanasova L."/>
            <person name="Karlsson M."/>
            <person name="Huettel B."/>
            <person name="Barry K.W."/>
            <person name="Haridas S."/>
            <person name="Chen C."/>
            <person name="Bauer D."/>
            <person name="Andreopoulos W."/>
            <person name="Pangilinan J."/>
            <person name="LaButti K."/>
            <person name="Riley R."/>
            <person name="Lipzen A."/>
            <person name="Clum A."/>
            <person name="Drula E."/>
            <person name="Henrissat B."/>
            <person name="Kohler A."/>
            <person name="Grigoriev I.V."/>
            <person name="Martin F.M."/>
            <person name="Hacquard S."/>
        </authorList>
    </citation>
    <scope>NUCLEOTIDE SEQUENCE</scope>
    <source>
        <strain evidence="2">MPI-CAGE-CH-0243</strain>
    </source>
</reference>
<dbReference type="PANTHER" id="PTHR39597">
    <property type="entry name" value="UBA DOMAIN-CONTAINING PROTEIN RUP1"/>
    <property type="match status" value="1"/>
</dbReference>
<dbReference type="GO" id="GO:0005829">
    <property type="term" value="C:cytosol"/>
    <property type="evidence" value="ECO:0007669"/>
    <property type="project" value="TreeGrafter"/>
</dbReference>
<feature type="compositionally biased region" description="Low complexity" evidence="1">
    <location>
        <begin position="87"/>
        <end position="112"/>
    </location>
</feature>
<feature type="region of interest" description="Disordered" evidence="1">
    <location>
        <begin position="84"/>
        <end position="114"/>
    </location>
</feature>
<organism evidence="2 3">
    <name type="scientific">Dendryphion nanum</name>
    <dbReference type="NCBI Taxonomy" id="256645"/>
    <lineage>
        <taxon>Eukaryota</taxon>
        <taxon>Fungi</taxon>
        <taxon>Dikarya</taxon>
        <taxon>Ascomycota</taxon>
        <taxon>Pezizomycotina</taxon>
        <taxon>Dothideomycetes</taxon>
        <taxon>Pleosporomycetidae</taxon>
        <taxon>Pleosporales</taxon>
        <taxon>Torulaceae</taxon>
        <taxon>Dendryphion</taxon>
    </lineage>
</organism>
<evidence type="ECO:0000256" key="1">
    <source>
        <dbReference type="SAM" id="MobiDB-lite"/>
    </source>
</evidence>
<evidence type="ECO:0008006" key="4">
    <source>
        <dbReference type="Google" id="ProtNLM"/>
    </source>
</evidence>
<protein>
    <recommendedName>
        <fullName evidence="4">Ubiquitin interaction motif protein</fullName>
    </recommendedName>
</protein>
<dbReference type="AlphaFoldDB" id="A0A9P9IJE6"/>
<accession>A0A9P9IJE6</accession>
<dbReference type="PANTHER" id="PTHR39597:SF1">
    <property type="entry name" value="UBA DOMAIN-CONTAINING PROTEIN RUP1"/>
    <property type="match status" value="1"/>
</dbReference>
<dbReference type="Proteomes" id="UP000700596">
    <property type="component" value="Unassembled WGS sequence"/>
</dbReference>
<dbReference type="GO" id="GO:0005634">
    <property type="term" value="C:nucleus"/>
    <property type="evidence" value="ECO:0007669"/>
    <property type="project" value="TreeGrafter"/>
</dbReference>
<dbReference type="InterPro" id="IPR055335">
    <property type="entry name" value="Ucp6/RUP1"/>
</dbReference>
<keyword evidence="3" id="KW-1185">Reference proteome</keyword>